<dbReference type="UniPathway" id="UPA00214"/>
<comment type="similarity">
    <text evidence="4 10">Belongs to the NAD(P)-dependent epimerase/dehydratase family.</text>
</comment>
<evidence type="ECO:0000256" key="4">
    <source>
        <dbReference type="ARBA" id="ARBA00007637"/>
    </source>
</evidence>
<reference evidence="12 13" key="2">
    <citation type="submission" date="2020-08" db="EMBL/GenBank/DDBJ databases">
        <title>Stappia taiwanensis sp. nov., isolated from a coastal thermal spring.</title>
        <authorList>
            <person name="Kampfer P."/>
        </authorList>
    </citation>
    <scope>NUCLEOTIDE SEQUENCE [LARGE SCALE GENOMIC DNA]</scope>
    <source>
        <strain evidence="12 13">DSM 23284</strain>
    </source>
</reference>
<dbReference type="PANTHER" id="PTHR43725:SF53">
    <property type="entry name" value="UDP-ARABINOSE 4-EPIMERASE 1"/>
    <property type="match status" value="1"/>
</dbReference>
<accession>A0A838XIV5</accession>
<keyword evidence="8 10" id="KW-0413">Isomerase</keyword>
<dbReference type="CDD" id="cd05247">
    <property type="entry name" value="UDP_G4E_1_SDR_e"/>
    <property type="match status" value="1"/>
</dbReference>
<evidence type="ECO:0000256" key="3">
    <source>
        <dbReference type="ARBA" id="ARBA00004947"/>
    </source>
</evidence>
<dbReference type="Pfam" id="PF01370">
    <property type="entry name" value="Epimerase"/>
    <property type="match status" value="1"/>
</dbReference>
<name>A0A838XIV5_9HYPH</name>
<dbReference type="InterPro" id="IPR005886">
    <property type="entry name" value="UDP_G4E"/>
</dbReference>
<dbReference type="GO" id="GO:0033499">
    <property type="term" value="P:galactose catabolic process via UDP-galactose, Leloir pathway"/>
    <property type="evidence" value="ECO:0007669"/>
    <property type="project" value="TreeGrafter"/>
</dbReference>
<evidence type="ECO:0000256" key="8">
    <source>
        <dbReference type="ARBA" id="ARBA00023235"/>
    </source>
</evidence>
<dbReference type="Gene3D" id="3.40.50.720">
    <property type="entry name" value="NAD(P)-binding Rossmann-like Domain"/>
    <property type="match status" value="1"/>
</dbReference>
<gene>
    <name evidence="12" type="primary">galE</name>
    <name evidence="12" type="ORF">H1W37_00200</name>
</gene>
<evidence type="ECO:0000259" key="11">
    <source>
        <dbReference type="Pfam" id="PF01370"/>
    </source>
</evidence>
<organism evidence="12 13">
    <name type="scientific">Stappia taiwanensis</name>
    <dbReference type="NCBI Taxonomy" id="992267"/>
    <lineage>
        <taxon>Bacteria</taxon>
        <taxon>Pseudomonadati</taxon>
        <taxon>Pseudomonadota</taxon>
        <taxon>Alphaproteobacteria</taxon>
        <taxon>Hyphomicrobiales</taxon>
        <taxon>Stappiaceae</taxon>
        <taxon>Stappia</taxon>
    </lineage>
</organism>
<dbReference type="EC" id="5.1.3.2" evidence="5 10"/>
<evidence type="ECO:0000256" key="5">
    <source>
        <dbReference type="ARBA" id="ARBA00013189"/>
    </source>
</evidence>
<evidence type="ECO:0000313" key="13">
    <source>
        <dbReference type="Proteomes" id="UP000559404"/>
    </source>
</evidence>
<dbReference type="GO" id="GO:0003978">
    <property type="term" value="F:UDP-glucose 4-epimerase activity"/>
    <property type="evidence" value="ECO:0007669"/>
    <property type="project" value="UniProtKB-UniRule"/>
</dbReference>
<dbReference type="InterPro" id="IPR036291">
    <property type="entry name" value="NAD(P)-bd_dom_sf"/>
</dbReference>
<comment type="catalytic activity">
    <reaction evidence="1 10">
        <text>UDP-alpha-D-glucose = UDP-alpha-D-galactose</text>
        <dbReference type="Rhea" id="RHEA:22168"/>
        <dbReference type="ChEBI" id="CHEBI:58885"/>
        <dbReference type="ChEBI" id="CHEBI:66914"/>
        <dbReference type="EC" id="5.1.3.2"/>
    </reaction>
</comment>
<keyword evidence="7 10" id="KW-0520">NAD</keyword>
<evidence type="ECO:0000256" key="7">
    <source>
        <dbReference type="ARBA" id="ARBA00023027"/>
    </source>
</evidence>
<evidence type="ECO:0000256" key="6">
    <source>
        <dbReference type="ARBA" id="ARBA00018569"/>
    </source>
</evidence>
<evidence type="ECO:0000256" key="1">
    <source>
        <dbReference type="ARBA" id="ARBA00000083"/>
    </source>
</evidence>
<dbReference type="NCBIfam" id="TIGR01179">
    <property type="entry name" value="galE"/>
    <property type="match status" value="1"/>
</dbReference>
<reference evidence="12 13" key="1">
    <citation type="submission" date="2020-07" db="EMBL/GenBank/DDBJ databases">
        <authorList>
            <person name="Li M."/>
        </authorList>
    </citation>
    <scope>NUCLEOTIDE SEQUENCE [LARGE SCALE GENOMIC DNA]</scope>
    <source>
        <strain evidence="12 13">DSM 23284</strain>
    </source>
</reference>
<dbReference type="Proteomes" id="UP000559404">
    <property type="component" value="Unassembled WGS sequence"/>
</dbReference>
<dbReference type="Gene3D" id="3.90.25.10">
    <property type="entry name" value="UDP-galactose 4-epimerase, domain 1"/>
    <property type="match status" value="1"/>
</dbReference>
<dbReference type="EMBL" id="JACEON010000001">
    <property type="protein sequence ID" value="MBA4610052.1"/>
    <property type="molecule type" value="Genomic_DNA"/>
</dbReference>
<comment type="pathway">
    <text evidence="3 10">Carbohydrate metabolism; galactose metabolism.</text>
</comment>
<comment type="subunit">
    <text evidence="10">Homodimer.</text>
</comment>
<evidence type="ECO:0000256" key="9">
    <source>
        <dbReference type="ARBA" id="ARBA00023277"/>
    </source>
</evidence>
<dbReference type="InterPro" id="IPR001509">
    <property type="entry name" value="Epimerase_deHydtase"/>
</dbReference>
<keyword evidence="13" id="KW-1185">Reference proteome</keyword>
<sequence>MAILVTGGAGYIGSHMVWTLLDAGEDVVVLDNLCTGHEWAIAGQAHFVRGDIDDPAIIERITNAHDIEAVIHFAGSVVVPESVADPIKYYRNNTCATLALVDHCLKAGINRLIFSSTAALYGAPEEAPVAEDTPLAPLSPYGTSKLMIEQMLRDIAATGALHYVALRYFNVAGADPHQRTGQSTDGATHLIKVACEAATGKRPGMSVFGTDYDTADGTALRDYIHVSDLVNAHYLALQHLRIKPESFTLNCGYGHGYSVYEVIDAVKRLSGNDFPIQLGQRRVGDSPRVIADNTAILEKLDWQPQYADLDLIVQHALDWEKHLAQRNMGAQEGVS</sequence>
<keyword evidence="9 10" id="KW-0119">Carbohydrate metabolism</keyword>
<protein>
    <recommendedName>
        <fullName evidence="6 10">UDP-glucose 4-epimerase</fullName>
        <ecNumber evidence="5 10">5.1.3.2</ecNumber>
    </recommendedName>
</protein>
<dbReference type="AlphaFoldDB" id="A0A838XIV5"/>
<evidence type="ECO:0000313" key="12">
    <source>
        <dbReference type="EMBL" id="MBA4610052.1"/>
    </source>
</evidence>
<dbReference type="PANTHER" id="PTHR43725">
    <property type="entry name" value="UDP-GLUCOSE 4-EPIMERASE"/>
    <property type="match status" value="1"/>
</dbReference>
<evidence type="ECO:0000256" key="2">
    <source>
        <dbReference type="ARBA" id="ARBA00001911"/>
    </source>
</evidence>
<feature type="domain" description="NAD-dependent epimerase/dehydratase" evidence="11">
    <location>
        <begin position="3"/>
        <end position="252"/>
    </location>
</feature>
<comment type="caution">
    <text evidence="12">The sequence shown here is derived from an EMBL/GenBank/DDBJ whole genome shotgun (WGS) entry which is preliminary data.</text>
</comment>
<dbReference type="RefSeq" id="WP_181758257.1">
    <property type="nucleotide sequence ID" value="NZ_BMCR01000001.1"/>
</dbReference>
<evidence type="ECO:0000256" key="10">
    <source>
        <dbReference type="RuleBase" id="RU366046"/>
    </source>
</evidence>
<comment type="cofactor">
    <cofactor evidence="2 10">
        <name>NAD(+)</name>
        <dbReference type="ChEBI" id="CHEBI:57540"/>
    </cofactor>
</comment>
<dbReference type="SUPFAM" id="SSF51735">
    <property type="entry name" value="NAD(P)-binding Rossmann-fold domains"/>
    <property type="match status" value="1"/>
</dbReference>
<proteinExistence type="inferred from homology"/>